<protein>
    <submittedName>
        <fullName evidence="9">Glycosyltransferase family 39 protein</fullName>
        <ecNumber evidence="9">2.4.-.-</ecNumber>
    </submittedName>
</protein>
<comment type="subcellular location">
    <subcellularLocation>
        <location evidence="1">Cell membrane</location>
        <topology evidence="1">Multi-pass membrane protein</topology>
    </subcellularLocation>
</comment>
<dbReference type="InterPro" id="IPR050297">
    <property type="entry name" value="LipidA_mod_glycosyltrf_83"/>
</dbReference>
<evidence type="ECO:0000256" key="8">
    <source>
        <dbReference type="SAM" id="Phobius"/>
    </source>
</evidence>
<keyword evidence="2" id="KW-1003">Cell membrane</keyword>
<dbReference type="EMBL" id="JAPWIE010000006">
    <property type="protein sequence ID" value="MCZ4552322.1"/>
    <property type="molecule type" value="Genomic_DNA"/>
</dbReference>
<feature type="transmembrane region" description="Helical" evidence="8">
    <location>
        <begin position="271"/>
        <end position="291"/>
    </location>
</feature>
<comment type="caution">
    <text evidence="9">The sequence shown here is derived from an EMBL/GenBank/DDBJ whole genome shotgun (WGS) entry which is preliminary data.</text>
</comment>
<evidence type="ECO:0000313" key="9">
    <source>
        <dbReference type="EMBL" id="MCZ4552322.1"/>
    </source>
</evidence>
<feature type="transmembrane region" description="Helical" evidence="8">
    <location>
        <begin position="303"/>
        <end position="323"/>
    </location>
</feature>
<evidence type="ECO:0000256" key="4">
    <source>
        <dbReference type="ARBA" id="ARBA00022679"/>
    </source>
</evidence>
<keyword evidence="3 9" id="KW-0328">Glycosyltransferase</keyword>
<evidence type="ECO:0000256" key="1">
    <source>
        <dbReference type="ARBA" id="ARBA00004651"/>
    </source>
</evidence>
<dbReference type="EC" id="2.4.-.-" evidence="9"/>
<evidence type="ECO:0000256" key="5">
    <source>
        <dbReference type="ARBA" id="ARBA00022692"/>
    </source>
</evidence>
<organism evidence="9 10">
    <name type="scientific">Gordonia rubripertincta</name>
    <name type="common">Rhodococcus corallinus</name>
    <dbReference type="NCBI Taxonomy" id="36822"/>
    <lineage>
        <taxon>Bacteria</taxon>
        <taxon>Bacillati</taxon>
        <taxon>Actinomycetota</taxon>
        <taxon>Actinomycetes</taxon>
        <taxon>Mycobacteriales</taxon>
        <taxon>Gordoniaceae</taxon>
        <taxon>Gordonia</taxon>
    </lineage>
</organism>
<dbReference type="Proteomes" id="UP001067235">
    <property type="component" value="Unassembled WGS sequence"/>
</dbReference>
<dbReference type="PANTHER" id="PTHR33908:SF3">
    <property type="entry name" value="UNDECAPRENYL PHOSPHATE-ALPHA-4-AMINO-4-DEOXY-L-ARABINOSE ARABINOSYL TRANSFERASE"/>
    <property type="match status" value="1"/>
</dbReference>
<evidence type="ECO:0000256" key="2">
    <source>
        <dbReference type="ARBA" id="ARBA00022475"/>
    </source>
</evidence>
<gene>
    <name evidence="9" type="ORF">O4213_20175</name>
</gene>
<feature type="transmembrane region" description="Helical" evidence="8">
    <location>
        <begin position="189"/>
        <end position="209"/>
    </location>
</feature>
<feature type="transmembrane region" description="Helical" evidence="8">
    <location>
        <begin position="125"/>
        <end position="143"/>
    </location>
</feature>
<name>A0ABT4N301_GORRU</name>
<keyword evidence="6 8" id="KW-1133">Transmembrane helix</keyword>
<reference evidence="9" key="1">
    <citation type="submission" date="2022-12" db="EMBL/GenBank/DDBJ databases">
        <authorList>
            <person name="Krivoruchko A.V."/>
            <person name="Elkin A."/>
        </authorList>
    </citation>
    <scope>NUCLEOTIDE SEQUENCE</scope>
    <source>
        <strain evidence="9">IEGM 1388</strain>
    </source>
</reference>
<dbReference type="GO" id="GO:0016757">
    <property type="term" value="F:glycosyltransferase activity"/>
    <property type="evidence" value="ECO:0007669"/>
    <property type="project" value="UniProtKB-KW"/>
</dbReference>
<dbReference type="PANTHER" id="PTHR33908">
    <property type="entry name" value="MANNOSYLTRANSFERASE YKCB-RELATED"/>
    <property type="match status" value="1"/>
</dbReference>
<evidence type="ECO:0000313" key="10">
    <source>
        <dbReference type="Proteomes" id="UP001067235"/>
    </source>
</evidence>
<evidence type="ECO:0000256" key="7">
    <source>
        <dbReference type="ARBA" id="ARBA00023136"/>
    </source>
</evidence>
<accession>A0ABT4N301</accession>
<keyword evidence="4 9" id="KW-0808">Transferase</keyword>
<evidence type="ECO:0000256" key="6">
    <source>
        <dbReference type="ARBA" id="ARBA00022989"/>
    </source>
</evidence>
<feature type="transmembrane region" description="Helical" evidence="8">
    <location>
        <begin position="100"/>
        <end position="119"/>
    </location>
</feature>
<keyword evidence="5 8" id="KW-0812">Transmembrane</keyword>
<dbReference type="RefSeq" id="WP_301573092.1">
    <property type="nucleotide sequence ID" value="NZ_JAPWIE010000006.1"/>
</dbReference>
<sequence length="494" mass="53960">MIDAISVAVVALVVSIVGSANPSFWYDEAATISASTRPLPELFDLVSSTDSAHTFYYLLMHGWFDIFPQTELSSRIPSSLAVGVAAAGVVTLGRMLSTRSVALSAGVIFAVLPRITSAGIEARPYALATLASVWVTVILVMAARRTSRWLWALYAVVVVFAVLINIHLLMLIAVHLCALVMLGVRRSALRWWAISSVAALVVLVPYLIFMRAQSGQLSWIDPLGRTTFGHVLLTQYFDFSILFGVLAYVVVAIAAWLYFRRRAVVSFEGQAETAAISMVWMVVPTVGLLVYSIVSQPIYVDRYLSFTAPAAALFLGVSVVTVARKPAPTAALLLVFALAAIPNWITQRGDYAKFKMDYSQVADTIAAQSSPGDCLLLDDNVSWEPGPIRPLLSARPDAYDELVDVGLGRTGRDQGRLWDDNIAPHLIRHKINACSVIWTIAERDPALGAHDVGPEIAPGIPFGKTYAYRVPARLGFHIVERWQFNISQVTKSVR</sequence>
<keyword evidence="7 8" id="KW-0472">Membrane</keyword>
<keyword evidence="10" id="KW-1185">Reference proteome</keyword>
<proteinExistence type="predicted"/>
<evidence type="ECO:0000256" key="3">
    <source>
        <dbReference type="ARBA" id="ARBA00022676"/>
    </source>
</evidence>
<feature type="transmembrane region" description="Helical" evidence="8">
    <location>
        <begin position="150"/>
        <end position="183"/>
    </location>
</feature>
<feature type="transmembrane region" description="Helical" evidence="8">
    <location>
        <begin position="329"/>
        <end position="346"/>
    </location>
</feature>
<feature type="transmembrane region" description="Helical" evidence="8">
    <location>
        <begin position="239"/>
        <end position="259"/>
    </location>
</feature>